<proteinExistence type="predicted"/>
<name>A0A9K3CT07_9EUKA</name>
<evidence type="ECO:0000313" key="2">
    <source>
        <dbReference type="Proteomes" id="UP000265618"/>
    </source>
</evidence>
<dbReference type="GO" id="GO:0004062">
    <property type="term" value="F:aryl sulfotransferase activity"/>
    <property type="evidence" value="ECO:0007669"/>
    <property type="project" value="InterPro"/>
</dbReference>
<dbReference type="Proteomes" id="UP000265618">
    <property type="component" value="Unassembled WGS sequence"/>
</dbReference>
<keyword evidence="2" id="KW-1185">Reference proteome</keyword>
<dbReference type="InterPro" id="IPR010262">
    <property type="entry name" value="Arylsulfotransferase_bact"/>
</dbReference>
<dbReference type="AlphaFoldDB" id="A0A9K3CT07"/>
<dbReference type="PANTHER" id="PTHR35340">
    <property type="entry name" value="PQQ ENZYME REPEAT PROTEIN-RELATED"/>
    <property type="match status" value="1"/>
</dbReference>
<dbReference type="InterPro" id="IPR053143">
    <property type="entry name" value="Arylsulfate_ST"/>
</dbReference>
<dbReference type="Pfam" id="PF05935">
    <property type="entry name" value="Arylsulfotrans"/>
    <property type="match status" value="1"/>
</dbReference>
<dbReference type="OrthoDB" id="5427350at2759"/>
<comment type="caution">
    <text evidence="1">The sequence shown here is derived from an EMBL/GenBank/DDBJ whole genome shotgun (WGS) entry which is preliminary data.</text>
</comment>
<sequence length="326" mass="37072">MCFFPYELDQEACRGEGDMLPQRGFLYNTAVLDDMLNFAEAPSRTWVSGEELENPRQIPHPIAQPDDSHEMGITPRGNLLVLIYRMHEAGKILTNGETLALPVTSCYLVERDNTGTTVWEWDSIDHIYPDPDPATCYQPTEGFNYHDYFHCNCASFNESDPNELILTGRYMRGCVSVDYATGKVNWILANPSNPLNQFTYPGDALMGPASVHGGIMRGNTLYIFDNGDYPTDPYLKGSRLFGRAPTPCVHEYSRVVEYQIDAETHTATYIRQTTLDNRIARISGYIQFIERGKGEEENMLLTWGSQVFIHNCGFGKIYKTNIDHWY</sequence>
<evidence type="ECO:0000313" key="1">
    <source>
        <dbReference type="EMBL" id="GIQ82651.1"/>
    </source>
</evidence>
<reference evidence="1 2" key="1">
    <citation type="journal article" date="2018" name="PLoS ONE">
        <title>The draft genome of Kipferlia bialata reveals reductive genome evolution in fornicate parasites.</title>
        <authorList>
            <person name="Tanifuji G."/>
            <person name="Takabayashi S."/>
            <person name="Kume K."/>
            <person name="Takagi M."/>
            <person name="Nakayama T."/>
            <person name="Kamikawa R."/>
            <person name="Inagaki Y."/>
            <person name="Hashimoto T."/>
        </authorList>
    </citation>
    <scope>NUCLEOTIDE SEQUENCE [LARGE SCALE GENOMIC DNA]</scope>
    <source>
        <strain evidence="1">NY0173</strain>
    </source>
</reference>
<dbReference type="EMBL" id="BDIP01000768">
    <property type="protein sequence ID" value="GIQ82651.1"/>
    <property type="molecule type" value="Genomic_DNA"/>
</dbReference>
<organism evidence="1 2">
    <name type="scientific">Kipferlia bialata</name>
    <dbReference type="NCBI Taxonomy" id="797122"/>
    <lineage>
        <taxon>Eukaryota</taxon>
        <taxon>Metamonada</taxon>
        <taxon>Carpediemonas-like organisms</taxon>
        <taxon>Kipferlia</taxon>
    </lineage>
</organism>
<dbReference type="PANTHER" id="PTHR35340:SF5">
    <property type="entry name" value="ASST-DOMAIN-CONTAINING PROTEIN"/>
    <property type="match status" value="1"/>
</dbReference>
<accession>A0A9K3CT07</accession>
<gene>
    <name evidence="1" type="ORF">KIPB_003822</name>
</gene>
<protein>
    <submittedName>
        <fullName evidence="1">Arylsulfotransferase</fullName>
    </submittedName>
</protein>